<dbReference type="RefSeq" id="WP_245766469.1">
    <property type="nucleotide sequence ID" value="NZ_FOMW01000040.1"/>
</dbReference>
<dbReference type="EMBL" id="FOMW01000040">
    <property type="protein sequence ID" value="SFF25609.1"/>
    <property type="molecule type" value="Genomic_DNA"/>
</dbReference>
<sequence>MIDISAVSGPRVILKAIEQEIPMAALPFNDTRIEELVLRFNAVMAKEGTDISDLGGNASDDEVAVTLQETGGDLSRDEITQEIESMNDEQKDALVALFWIGRGDAEPEAWEQTKALARQQHEGLVSRYLLGQPEAGEFLTAGLEKMVEYGVD</sequence>
<evidence type="ECO:0008006" key="3">
    <source>
        <dbReference type="Google" id="ProtNLM"/>
    </source>
</evidence>
<dbReference type="AlphaFoldDB" id="A0A1I2H860"/>
<name>A0A1I2H860_9RHOB</name>
<protein>
    <recommendedName>
        <fullName evidence="3">DUF3775 domain-containing protein</fullName>
    </recommendedName>
</protein>
<dbReference type="Pfam" id="PF12616">
    <property type="entry name" value="DUF3775"/>
    <property type="match status" value="1"/>
</dbReference>
<organism evidence="1 2">
    <name type="scientific">Sulfitobacter brevis</name>
    <dbReference type="NCBI Taxonomy" id="74348"/>
    <lineage>
        <taxon>Bacteria</taxon>
        <taxon>Pseudomonadati</taxon>
        <taxon>Pseudomonadota</taxon>
        <taxon>Alphaproteobacteria</taxon>
        <taxon>Rhodobacterales</taxon>
        <taxon>Roseobacteraceae</taxon>
        <taxon>Sulfitobacter</taxon>
    </lineage>
</organism>
<dbReference type="InterPro" id="IPR022254">
    <property type="entry name" value="DUF3775"/>
</dbReference>
<proteinExistence type="predicted"/>
<dbReference type="Proteomes" id="UP000198977">
    <property type="component" value="Unassembled WGS sequence"/>
</dbReference>
<keyword evidence="2" id="KW-1185">Reference proteome</keyword>
<gene>
    <name evidence="1" type="ORF">SAMN04488523_1405</name>
</gene>
<accession>A0A1I2H860</accession>
<evidence type="ECO:0000313" key="1">
    <source>
        <dbReference type="EMBL" id="SFF25609.1"/>
    </source>
</evidence>
<reference evidence="1 2" key="1">
    <citation type="submission" date="2016-10" db="EMBL/GenBank/DDBJ databases">
        <authorList>
            <person name="de Groot N.N."/>
        </authorList>
    </citation>
    <scope>NUCLEOTIDE SEQUENCE [LARGE SCALE GENOMIC DNA]</scope>
    <source>
        <strain evidence="1 2">DSM 11443</strain>
    </source>
</reference>
<evidence type="ECO:0000313" key="2">
    <source>
        <dbReference type="Proteomes" id="UP000198977"/>
    </source>
</evidence>